<accession>A0A5N7C376</accession>
<dbReference type="Proteomes" id="UP000326877">
    <property type="component" value="Unassembled WGS sequence"/>
</dbReference>
<name>A0A5N7C376_PETAA</name>
<organism evidence="1">
    <name type="scientific">Petromyces alliaceus</name>
    <name type="common">Aspergillus alliaceus</name>
    <dbReference type="NCBI Taxonomy" id="209559"/>
    <lineage>
        <taxon>Eukaryota</taxon>
        <taxon>Fungi</taxon>
        <taxon>Dikarya</taxon>
        <taxon>Ascomycota</taxon>
        <taxon>Pezizomycotina</taxon>
        <taxon>Eurotiomycetes</taxon>
        <taxon>Eurotiomycetidae</taxon>
        <taxon>Eurotiales</taxon>
        <taxon>Aspergillaceae</taxon>
        <taxon>Aspergillus</taxon>
        <taxon>Aspergillus subgen. Circumdati</taxon>
    </lineage>
</organism>
<reference evidence="1" key="1">
    <citation type="submission" date="2019-04" db="EMBL/GenBank/DDBJ databases">
        <title>Friends and foes A comparative genomics studyof 23 Aspergillus species from section Flavi.</title>
        <authorList>
            <consortium name="DOE Joint Genome Institute"/>
            <person name="Kjaerbolling I."/>
            <person name="Vesth T."/>
            <person name="Frisvad J.C."/>
            <person name="Nybo J.L."/>
            <person name="Theobald S."/>
            <person name="Kildgaard S."/>
            <person name="Isbrandt T."/>
            <person name="Kuo A."/>
            <person name="Sato A."/>
            <person name="Lyhne E.K."/>
            <person name="Kogle M.E."/>
            <person name="Wiebenga A."/>
            <person name="Kun R.S."/>
            <person name="Lubbers R.J."/>
            <person name="Makela M.R."/>
            <person name="Barry K."/>
            <person name="Chovatia M."/>
            <person name="Clum A."/>
            <person name="Daum C."/>
            <person name="Haridas S."/>
            <person name="He G."/>
            <person name="LaButti K."/>
            <person name="Lipzen A."/>
            <person name="Mondo S."/>
            <person name="Riley R."/>
            <person name="Salamov A."/>
            <person name="Simmons B.A."/>
            <person name="Magnuson J.K."/>
            <person name="Henrissat B."/>
            <person name="Mortensen U.H."/>
            <person name="Larsen T.O."/>
            <person name="Devries R.P."/>
            <person name="Grigoriev I.V."/>
            <person name="Machida M."/>
            <person name="Baker S.E."/>
            <person name="Andersen M.R."/>
        </authorList>
    </citation>
    <scope>NUCLEOTIDE SEQUENCE [LARGE SCALE GENOMIC DNA]</scope>
    <source>
        <strain evidence="1">IBT 14317</strain>
    </source>
</reference>
<proteinExistence type="predicted"/>
<protein>
    <submittedName>
        <fullName evidence="1">Uncharacterized protein</fullName>
    </submittedName>
</protein>
<sequence>MLYDPLPLLRRPPETSILLHTYILLRPHTDISPSFLPEGLFYLCHCLRPAQFCHCEHFAYRNFSPQFPLTPDSFFGCSIAEHRIEFNVVDGDQFRSSTDGHDPLSRSPPQGLSRSWFCLDLTLRSLRSFPHTYSGPILIPVSLIPLLTLSPKAPNRLRSLHNRSTHTASRIPRLFLLASACPR</sequence>
<gene>
    <name evidence="1" type="ORF">BDV23DRAFT_111232</name>
</gene>
<dbReference type="EMBL" id="ML735277">
    <property type="protein sequence ID" value="KAE8388554.1"/>
    <property type="molecule type" value="Genomic_DNA"/>
</dbReference>
<dbReference type="AlphaFoldDB" id="A0A5N7C376"/>
<evidence type="ECO:0000313" key="1">
    <source>
        <dbReference type="EMBL" id="KAE8388554.1"/>
    </source>
</evidence>